<proteinExistence type="predicted"/>
<feature type="transmembrane region" description="Helical" evidence="1">
    <location>
        <begin position="47"/>
        <end position="71"/>
    </location>
</feature>
<name>A0ABV8ESJ0_9BACT</name>
<dbReference type="RefSeq" id="WP_241296121.1">
    <property type="nucleotide sequence ID" value="NZ_JAKZGR010000012.1"/>
</dbReference>
<organism evidence="2 3">
    <name type="scientific">Belliella kenyensis</name>
    <dbReference type="NCBI Taxonomy" id="1472724"/>
    <lineage>
        <taxon>Bacteria</taxon>
        <taxon>Pseudomonadati</taxon>
        <taxon>Bacteroidota</taxon>
        <taxon>Cytophagia</taxon>
        <taxon>Cytophagales</taxon>
        <taxon>Cyclobacteriaceae</taxon>
        <taxon>Belliella</taxon>
    </lineage>
</organism>
<keyword evidence="1" id="KW-0812">Transmembrane</keyword>
<gene>
    <name evidence="2" type="ORF">ACFOUP_17065</name>
</gene>
<comment type="caution">
    <text evidence="2">The sequence shown here is derived from an EMBL/GenBank/DDBJ whole genome shotgun (WGS) entry which is preliminary data.</text>
</comment>
<reference evidence="3" key="1">
    <citation type="journal article" date="2019" name="Int. J. Syst. Evol. Microbiol.">
        <title>The Global Catalogue of Microorganisms (GCM) 10K type strain sequencing project: providing services to taxonomists for standard genome sequencing and annotation.</title>
        <authorList>
            <consortium name="The Broad Institute Genomics Platform"/>
            <consortium name="The Broad Institute Genome Sequencing Center for Infectious Disease"/>
            <person name="Wu L."/>
            <person name="Ma J."/>
        </authorList>
    </citation>
    <scope>NUCLEOTIDE SEQUENCE [LARGE SCALE GENOMIC DNA]</scope>
    <source>
        <strain evidence="3">CECT 8551</strain>
    </source>
</reference>
<dbReference type="EMBL" id="JBHSAV010000092">
    <property type="protein sequence ID" value="MFC3978098.1"/>
    <property type="molecule type" value="Genomic_DNA"/>
</dbReference>
<keyword evidence="3" id="KW-1185">Reference proteome</keyword>
<keyword evidence="1" id="KW-0472">Membrane</keyword>
<dbReference type="Proteomes" id="UP001595766">
    <property type="component" value="Unassembled WGS sequence"/>
</dbReference>
<accession>A0ABV8ESJ0</accession>
<sequence length="107" mass="12178">MKTQENAIKLSTNTLLKATSIGAIIPILYLCFIILTKEETFEMWMLYPLIIIPIGGGLGAIFFYNMTFIWFREGVKRMFAFLLSAIVYGVMLWGFAVLAFAITGHWN</sequence>
<feature type="transmembrane region" description="Helical" evidence="1">
    <location>
        <begin position="15"/>
        <end position="35"/>
    </location>
</feature>
<protein>
    <recommendedName>
        <fullName evidence="4">Potassium transporter KefB</fullName>
    </recommendedName>
</protein>
<feature type="transmembrane region" description="Helical" evidence="1">
    <location>
        <begin position="78"/>
        <end position="102"/>
    </location>
</feature>
<evidence type="ECO:0008006" key="4">
    <source>
        <dbReference type="Google" id="ProtNLM"/>
    </source>
</evidence>
<evidence type="ECO:0000313" key="3">
    <source>
        <dbReference type="Proteomes" id="UP001595766"/>
    </source>
</evidence>
<keyword evidence="1" id="KW-1133">Transmembrane helix</keyword>
<evidence type="ECO:0000256" key="1">
    <source>
        <dbReference type="SAM" id="Phobius"/>
    </source>
</evidence>
<evidence type="ECO:0000313" key="2">
    <source>
        <dbReference type="EMBL" id="MFC3978098.1"/>
    </source>
</evidence>